<dbReference type="Proteomes" id="UP001054837">
    <property type="component" value="Unassembled WGS sequence"/>
</dbReference>
<evidence type="ECO:0000313" key="2">
    <source>
        <dbReference type="EMBL" id="GIY43752.1"/>
    </source>
</evidence>
<reference evidence="2 3" key="1">
    <citation type="submission" date="2021-06" db="EMBL/GenBank/DDBJ databases">
        <title>Caerostris darwini draft genome.</title>
        <authorList>
            <person name="Kono N."/>
            <person name="Arakawa K."/>
        </authorList>
    </citation>
    <scope>NUCLEOTIDE SEQUENCE [LARGE SCALE GENOMIC DNA]</scope>
</reference>
<feature type="region of interest" description="Disordered" evidence="1">
    <location>
        <begin position="1"/>
        <end position="53"/>
    </location>
</feature>
<name>A0AAV4TG29_9ARAC</name>
<keyword evidence="3" id="KW-1185">Reference proteome</keyword>
<proteinExistence type="predicted"/>
<feature type="compositionally biased region" description="Basic and acidic residues" evidence="1">
    <location>
        <begin position="20"/>
        <end position="53"/>
    </location>
</feature>
<evidence type="ECO:0000256" key="1">
    <source>
        <dbReference type="SAM" id="MobiDB-lite"/>
    </source>
</evidence>
<organism evidence="2 3">
    <name type="scientific">Caerostris darwini</name>
    <dbReference type="NCBI Taxonomy" id="1538125"/>
    <lineage>
        <taxon>Eukaryota</taxon>
        <taxon>Metazoa</taxon>
        <taxon>Ecdysozoa</taxon>
        <taxon>Arthropoda</taxon>
        <taxon>Chelicerata</taxon>
        <taxon>Arachnida</taxon>
        <taxon>Araneae</taxon>
        <taxon>Araneomorphae</taxon>
        <taxon>Entelegynae</taxon>
        <taxon>Araneoidea</taxon>
        <taxon>Araneidae</taxon>
        <taxon>Caerostris</taxon>
    </lineage>
</organism>
<sequence>MDSPTTMALRRNLDNNEDIDLPRRGLQESKFEGRKHTLSETSRGKLEADETKMKRVPCRSINRDRAPMTRFQQNGWALQVFGSNAGSPPNARQLCQQPV</sequence>
<evidence type="ECO:0000313" key="3">
    <source>
        <dbReference type="Proteomes" id="UP001054837"/>
    </source>
</evidence>
<gene>
    <name evidence="2" type="ORF">CDAR_522931</name>
</gene>
<protein>
    <submittedName>
        <fullName evidence="2">Uncharacterized protein</fullName>
    </submittedName>
</protein>
<dbReference type="AlphaFoldDB" id="A0AAV4TG29"/>
<dbReference type="EMBL" id="BPLQ01009397">
    <property type="protein sequence ID" value="GIY43752.1"/>
    <property type="molecule type" value="Genomic_DNA"/>
</dbReference>
<comment type="caution">
    <text evidence="2">The sequence shown here is derived from an EMBL/GenBank/DDBJ whole genome shotgun (WGS) entry which is preliminary data.</text>
</comment>
<accession>A0AAV4TG29</accession>